<evidence type="ECO:0000313" key="2">
    <source>
        <dbReference type="Proteomes" id="UP000663946"/>
    </source>
</evidence>
<sequence length="122" mass="13352">MAALKLKERFEFDVLKTVEDRLAYAVVQSLANNGHGDIGSCGVAEFDLIDFAEALDTPPGETLRRLKALAALINALCVEHENIVLFALAGADQAGFAHLYKSRGFEGLPPNLPKVAPRYWRI</sequence>
<gene>
    <name evidence="1" type="ORF">G6M86_28895</name>
</gene>
<accession>A0AAJ4N926</accession>
<dbReference type="EMBL" id="CP049221">
    <property type="protein sequence ID" value="QTG17305.1"/>
    <property type="molecule type" value="Genomic_DNA"/>
</dbReference>
<dbReference type="RefSeq" id="WP_136883656.1">
    <property type="nucleotide sequence ID" value="NZ_CP049221.1"/>
</dbReference>
<proteinExistence type="predicted"/>
<keyword evidence="1" id="KW-0614">Plasmid</keyword>
<geneLocation type="plasmid" evidence="1 2">
    <name>pQ15_94_4</name>
</geneLocation>
<dbReference type="AlphaFoldDB" id="A0AAJ4N926"/>
<dbReference type="Proteomes" id="UP000663946">
    <property type="component" value="Plasmid pQ15_94_4"/>
</dbReference>
<organism evidence="1 2">
    <name type="scientific">Agrobacterium tumefaciens</name>
    <dbReference type="NCBI Taxonomy" id="358"/>
    <lineage>
        <taxon>Bacteria</taxon>
        <taxon>Pseudomonadati</taxon>
        <taxon>Pseudomonadota</taxon>
        <taxon>Alphaproteobacteria</taxon>
        <taxon>Hyphomicrobiales</taxon>
        <taxon>Rhizobiaceae</taxon>
        <taxon>Rhizobium/Agrobacterium group</taxon>
        <taxon>Agrobacterium</taxon>
        <taxon>Agrobacterium tumefaciens complex</taxon>
    </lineage>
</organism>
<protein>
    <submittedName>
        <fullName evidence="1">Uncharacterized protein</fullName>
    </submittedName>
</protein>
<name>A0AAJ4N926_AGRTU</name>
<reference evidence="1" key="1">
    <citation type="submission" date="2020-02" db="EMBL/GenBank/DDBJ databases">
        <title>Unexpected conservation and global transmission of agrobacterial virulence plasmids.</title>
        <authorList>
            <person name="Weisberg A.J."/>
            <person name="Davis E.W. II"/>
            <person name="Tabima J.R."/>
            <person name="Belcher M.S."/>
            <person name="Miller M."/>
            <person name="Kuo C.-H."/>
            <person name="Loper J.E."/>
            <person name="Grunwald N.J."/>
            <person name="Putnam M.L."/>
            <person name="Chang J.H."/>
        </authorList>
    </citation>
    <scope>NUCLEOTIDE SEQUENCE</scope>
    <source>
        <strain evidence="1">Q15/94</strain>
        <plasmid evidence="1">pQ15_94_4</plasmid>
    </source>
</reference>
<evidence type="ECO:0000313" key="1">
    <source>
        <dbReference type="EMBL" id="QTG17305.1"/>
    </source>
</evidence>